<keyword evidence="3" id="KW-0597">Phosphoprotein</keyword>
<evidence type="ECO:0000256" key="6">
    <source>
        <dbReference type="ARBA" id="ARBA00022777"/>
    </source>
</evidence>
<evidence type="ECO:0000256" key="4">
    <source>
        <dbReference type="ARBA" id="ARBA00022679"/>
    </source>
</evidence>
<evidence type="ECO:0000256" key="2">
    <source>
        <dbReference type="ARBA" id="ARBA00012438"/>
    </source>
</evidence>
<dbReference type="InterPro" id="IPR005467">
    <property type="entry name" value="His_kinase_dom"/>
</dbReference>
<keyword evidence="6 9" id="KW-0418">Kinase</keyword>
<dbReference type="RefSeq" id="WP_015494720.1">
    <property type="nucleotide sequence ID" value="NC_020908.1"/>
</dbReference>
<dbReference type="Proteomes" id="UP000004688">
    <property type="component" value="Chromosome"/>
</dbReference>
<organism evidence="9 10">
    <name type="scientific">Octadecabacter arcticus 238</name>
    <dbReference type="NCBI Taxonomy" id="391616"/>
    <lineage>
        <taxon>Bacteria</taxon>
        <taxon>Pseudomonadati</taxon>
        <taxon>Pseudomonadota</taxon>
        <taxon>Alphaproteobacteria</taxon>
        <taxon>Rhodobacterales</taxon>
        <taxon>Roseobacteraceae</taxon>
        <taxon>Octadecabacter</taxon>
    </lineage>
</organism>
<reference evidence="9 10" key="1">
    <citation type="journal article" date="2013" name="PLoS ONE">
        <title>Poles Apart: Arctic and Antarctic Octadecabacter strains Share High Genome Plasticity and a New Type of Xanthorhodopsin.</title>
        <authorList>
            <person name="Vollmers J."/>
            <person name="Voget S."/>
            <person name="Dietrich S."/>
            <person name="Gollnow K."/>
            <person name="Smits M."/>
            <person name="Meyer K."/>
            <person name="Brinkhoff T."/>
            <person name="Simon M."/>
            <person name="Daniel R."/>
        </authorList>
    </citation>
    <scope>NUCLEOTIDE SEQUENCE [LARGE SCALE GENOMIC DNA]</scope>
    <source>
        <strain evidence="9 10">238</strain>
    </source>
</reference>
<gene>
    <name evidence="9" type="ORF">OA238_c13670</name>
</gene>
<dbReference type="Gene3D" id="3.30.565.10">
    <property type="entry name" value="Histidine kinase-like ATPase, C-terminal domain"/>
    <property type="match status" value="1"/>
</dbReference>
<dbReference type="InterPro" id="IPR003594">
    <property type="entry name" value="HATPase_dom"/>
</dbReference>
<keyword evidence="7" id="KW-1133">Transmembrane helix</keyword>
<name>M9RIE0_9RHOB</name>
<dbReference type="SUPFAM" id="SSF47384">
    <property type="entry name" value="Homodimeric domain of signal transducing histidine kinase"/>
    <property type="match status" value="1"/>
</dbReference>
<dbReference type="InterPro" id="IPR036097">
    <property type="entry name" value="HisK_dim/P_sf"/>
</dbReference>
<evidence type="ECO:0000259" key="8">
    <source>
        <dbReference type="PROSITE" id="PS50109"/>
    </source>
</evidence>
<protein>
    <recommendedName>
        <fullName evidence="2">histidine kinase</fullName>
        <ecNumber evidence="2">2.7.13.3</ecNumber>
    </recommendedName>
</protein>
<dbReference type="SMART" id="SM00387">
    <property type="entry name" value="HATPase_c"/>
    <property type="match status" value="1"/>
</dbReference>
<evidence type="ECO:0000313" key="10">
    <source>
        <dbReference type="Proteomes" id="UP000004688"/>
    </source>
</evidence>
<keyword evidence="4" id="KW-0808">Transferase</keyword>
<dbReference type="HOGENOM" id="CLU_000445_42_3_5"/>
<evidence type="ECO:0000256" key="3">
    <source>
        <dbReference type="ARBA" id="ARBA00022553"/>
    </source>
</evidence>
<dbReference type="EMBL" id="CP003742">
    <property type="protein sequence ID" value="AGI71523.1"/>
    <property type="molecule type" value="Genomic_DNA"/>
</dbReference>
<evidence type="ECO:0000256" key="7">
    <source>
        <dbReference type="ARBA" id="ARBA00022989"/>
    </source>
</evidence>
<dbReference type="InterPro" id="IPR036890">
    <property type="entry name" value="HATPase_C_sf"/>
</dbReference>
<dbReference type="Pfam" id="PF02518">
    <property type="entry name" value="HATPase_c"/>
    <property type="match status" value="1"/>
</dbReference>
<evidence type="ECO:0000256" key="1">
    <source>
        <dbReference type="ARBA" id="ARBA00000085"/>
    </source>
</evidence>
<proteinExistence type="predicted"/>
<dbReference type="PANTHER" id="PTHR45436:SF5">
    <property type="entry name" value="SENSOR HISTIDINE KINASE TRCS"/>
    <property type="match status" value="1"/>
</dbReference>
<dbReference type="EC" id="2.7.13.3" evidence="2"/>
<dbReference type="PROSITE" id="PS50109">
    <property type="entry name" value="HIS_KIN"/>
    <property type="match status" value="1"/>
</dbReference>
<comment type="catalytic activity">
    <reaction evidence="1">
        <text>ATP + protein L-histidine = ADP + protein N-phospho-L-histidine.</text>
        <dbReference type="EC" id="2.7.13.3"/>
    </reaction>
</comment>
<dbReference type="AlphaFoldDB" id="M9RIE0"/>
<dbReference type="STRING" id="391616.OA238_c13670"/>
<dbReference type="eggNOG" id="COG0642">
    <property type="taxonomic scope" value="Bacteria"/>
</dbReference>
<dbReference type="OrthoDB" id="9815202at2"/>
<dbReference type="InterPro" id="IPR050428">
    <property type="entry name" value="TCS_sensor_his_kinase"/>
</dbReference>
<dbReference type="CDD" id="cd00082">
    <property type="entry name" value="HisKA"/>
    <property type="match status" value="1"/>
</dbReference>
<accession>M9RIE0</accession>
<evidence type="ECO:0000256" key="5">
    <source>
        <dbReference type="ARBA" id="ARBA00022692"/>
    </source>
</evidence>
<feature type="domain" description="Histidine kinase" evidence="8">
    <location>
        <begin position="183"/>
        <end position="384"/>
    </location>
</feature>
<keyword evidence="10" id="KW-1185">Reference proteome</keyword>
<dbReference type="KEGG" id="oar:OA238_c13670"/>
<dbReference type="Gene3D" id="1.10.287.130">
    <property type="match status" value="1"/>
</dbReference>
<sequence length="384" mass="41524">MTVGELGDPRFSQPLSGYYWQVTQENGAPVLSASYWAQPLDLEPPAERGKLAFATIVGSDGEVYLTGSWRITLEHEGEARELLVAVAIDQTSVEAPISSFRRSVTMALALLGTFLVLASWFTVRIGLKPLDKVKAEVNLVKTKPGQRLSTDCAAEVAPLVKEVNDLLESQEQAVETARARASTLAHGLKTPLTVMRALAQDLRSGGDVSTIPDEIDYQVTSTQHLVERELARTRDQMSGQVVQCKTGPVLRKLVQAFQRRVGGDDVAWTMDIAPHAVCPFDEFALTELLGNLIDNATKWTGDKIAISAGGTAIRGFIQVSDNGPGISEAELASVMRRGKRLDETVPGHGLGLSIVQDMVAQRDVDLILSNLPDGGLNARLEWGS</sequence>
<dbReference type="GO" id="GO:0005886">
    <property type="term" value="C:plasma membrane"/>
    <property type="evidence" value="ECO:0007669"/>
    <property type="project" value="TreeGrafter"/>
</dbReference>
<evidence type="ECO:0000313" key="9">
    <source>
        <dbReference type="EMBL" id="AGI71523.1"/>
    </source>
</evidence>
<dbReference type="SUPFAM" id="SSF55874">
    <property type="entry name" value="ATPase domain of HSP90 chaperone/DNA topoisomerase II/histidine kinase"/>
    <property type="match status" value="1"/>
</dbReference>
<dbReference type="GO" id="GO:0000155">
    <property type="term" value="F:phosphorelay sensor kinase activity"/>
    <property type="evidence" value="ECO:0007669"/>
    <property type="project" value="InterPro"/>
</dbReference>
<dbReference type="PANTHER" id="PTHR45436">
    <property type="entry name" value="SENSOR HISTIDINE KINASE YKOH"/>
    <property type="match status" value="1"/>
</dbReference>
<keyword evidence="5" id="KW-0812">Transmembrane</keyword>
<keyword evidence="7" id="KW-0472">Membrane</keyword>
<dbReference type="InterPro" id="IPR003661">
    <property type="entry name" value="HisK_dim/P_dom"/>
</dbReference>